<feature type="non-terminal residue" evidence="13">
    <location>
        <position position="535"/>
    </location>
</feature>
<keyword evidence="7 12" id="KW-0732">Signal</keyword>
<dbReference type="Pfam" id="PF00201">
    <property type="entry name" value="UDPGT"/>
    <property type="match status" value="1"/>
</dbReference>
<evidence type="ECO:0000256" key="3">
    <source>
        <dbReference type="ARBA" id="ARBA00012544"/>
    </source>
</evidence>
<name>A0AA36CAG0_9BILA</name>
<dbReference type="SUPFAM" id="SSF53756">
    <property type="entry name" value="UDP-Glycosyltransferase/glycogen phosphorylase"/>
    <property type="match status" value="1"/>
</dbReference>
<evidence type="ECO:0000256" key="8">
    <source>
        <dbReference type="ARBA" id="ARBA00022989"/>
    </source>
</evidence>
<gene>
    <name evidence="14" type="ORF">MSPICULIGERA_LOCUS22895</name>
    <name evidence="13" type="ORF">MSPICULIGERA_LOCUS3982</name>
</gene>
<dbReference type="CDD" id="cd03784">
    <property type="entry name" value="GT1_Gtf-like"/>
    <property type="match status" value="1"/>
</dbReference>
<reference evidence="13" key="1">
    <citation type="submission" date="2023-06" db="EMBL/GenBank/DDBJ databases">
        <authorList>
            <person name="Delattre M."/>
        </authorList>
    </citation>
    <scope>NUCLEOTIDE SEQUENCE</scope>
    <source>
        <strain evidence="13">AF72</strain>
    </source>
</reference>
<dbReference type="InterPro" id="IPR002213">
    <property type="entry name" value="UDP_glucos_trans"/>
</dbReference>
<dbReference type="EMBL" id="CATQJA010002701">
    <property type="protein sequence ID" value="CAJ0584856.1"/>
    <property type="molecule type" value="Genomic_DNA"/>
</dbReference>
<dbReference type="EC" id="2.4.1.17" evidence="3"/>
<dbReference type="Proteomes" id="UP001177023">
    <property type="component" value="Unassembled WGS sequence"/>
</dbReference>
<comment type="subcellular location">
    <subcellularLocation>
        <location evidence="1">Membrane</location>
        <topology evidence="1">Single-pass membrane protein</topology>
    </subcellularLocation>
</comment>
<keyword evidence="5" id="KW-0808">Transferase</keyword>
<evidence type="ECO:0000256" key="12">
    <source>
        <dbReference type="SAM" id="SignalP"/>
    </source>
</evidence>
<evidence type="ECO:0000256" key="7">
    <source>
        <dbReference type="ARBA" id="ARBA00022729"/>
    </source>
</evidence>
<evidence type="ECO:0000256" key="2">
    <source>
        <dbReference type="ARBA" id="ARBA00009995"/>
    </source>
</evidence>
<keyword evidence="9 11" id="KW-0472">Membrane</keyword>
<dbReference type="EMBL" id="CATQJA010001023">
    <property type="protein sequence ID" value="CAJ0565340.1"/>
    <property type="molecule type" value="Genomic_DNA"/>
</dbReference>
<evidence type="ECO:0000256" key="5">
    <source>
        <dbReference type="ARBA" id="ARBA00022679"/>
    </source>
</evidence>
<evidence type="ECO:0000256" key="9">
    <source>
        <dbReference type="ARBA" id="ARBA00023136"/>
    </source>
</evidence>
<dbReference type="PANTHER" id="PTHR48043">
    <property type="entry name" value="EG:EG0003.4 PROTEIN-RELATED"/>
    <property type="match status" value="1"/>
</dbReference>
<evidence type="ECO:0000313" key="15">
    <source>
        <dbReference type="Proteomes" id="UP001177023"/>
    </source>
</evidence>
<protein>
    <recommendedName>
        <fullName evidence="3">glucuronosyltransferase</fullName>
        <ecNumber evidence="3">2.4.1.17</ecNumber>
    </recommendedName>
</protein>
<dbReference type="Gene3D" id="3.40.50.2000">
    <property type="entry name" value="Glycogen Phosphorylase B"/>
    <property type="match status" value="1"/>
</dbReference>
<dbReference type="GO" id="GO:0015020">
    <property type="term" value="F:glucuronosyltransferase activity"/>
    <property type="evidence" value="ECO:0007669"/>
    <property type="project" value="UniProtKB-EC"/>
</dbReference>
<dbReference type="PANTHER" id="PTHR48043:SF23">
    <property type="entry name" value="UDP-GLUCURONOSYLTRANSFERASE"/>
    <property type="match status" value="1"/>
</dbReference>
<evidence type="ECO:0000256" key="10">
    <source>
        <dbReference type="ARBA" id="ARBA00047475"/>
    </source>
</evidence>
<comment type="catalytic activity">
    <reaction evidence="10">
        <text>glucuronate acceptor + UDP-alpha-D-glucuronate = acceptor beta-D-glucuronoside + UDP + H(+)</text>
        <dbReference type="Rhea" id="RHEA:21032"/>
        <dbReference type="ChEBI" id="CHEBI:15378"/>
        <dbReference type="ChEBI" id="CHEBI:58052"/>
        <dbReference type="ChEBI" id="CHEBI:58223"/>
        <dbReference type="ChEBI" id="CHEBI:132367"/>
        <dbReference type="ChEBI" id="CHEBI:132368"/>
        <dbReference type="EC" id="2.4.1.17"/>
    </reaction>
</comment>
<organism evidence="13 15">
    <name type="scientific">Mesorhabditis spiculigera</name>
    <dbReference type="NCBI Taxonomy" id="96644"/>
    <lineage>
        <taxon>Eukaryota</taxon>
        <taxon>Metazoa</taxon>
        <taxon>Ecdysozoa</taxon>
        <taxon>Nematoda</taxon>
        <taxon>Chromadorea</taxon>
        <taxon>Rhabditida</taxon>
        <taxon>Rhabditina</taxon>
        <taxon>Rhabditomorpha</taxon>
        <taxon>Rhabditoidea</taxon>
        <taxon>Rhabditidae</taxon>
        <taxon>Mesorhabditinae</taxon>
        <taxon>Mesorhabditis</taxon>
    </lineage>
</organism>
<keyword evidence="4" id="KW-0328">Glycosyltransferase</keyword>
<keyword evidence="8 11" id="KW-1133">Transmembrane helix</keyword>
<dbReference type="FunFam" id="3.40.50.2000:FF:000038">
    <property type="entry name" value="UDP-GlucuronosylTransferase"/>
    <property type="match status" value="1"/>
</dbReference>
<evidence type="ECO:0000256" key="4">
    <source>
        <dbReference type="ARBA" id="ARBA00022676"/>
    </source>
</evidence>
<keyword evidence="6 11" id="KW-0812">Transmembrane</keyword>
<dbReference type="GO" id="GO:0016020">
    <property type="term" value="C:membrane"/>
    <property type="evidence" value="ECO:0007669"/>
    <property type="project" value="UniProtKB-SubCell"/>
</dbReference>
<evidence type="ECO:0000313" key="14">
    <source>
        <dbReference type="EMBL" id="CAJ0584856.1"/>
    </source>
</evidence>
<proteinExistence type="inferred from homology"/>
<dbReference type="InterPro" id="IPR050271">
    <property type="entry name" value="UDP-glycosyltransferase"/>
</dbReference>
<feature type="transmembrane region" description="Helical" evidence="11">
    <location>
        <begin position="490"/>
        <end position="516"/>
    </location>
</feature>
<evidence type="ECO:0000313" key="13">
    <source>
        <dbReference type="EMBL" id="CAJ0565340.1"/>
    </source>
</evidence>
<accession>A0AA36CAG0</accession>
<keyword evidence="15" id="KW-1185">Reference proteome</keyword>
<comment type="caution">
    <text evidence="13">The sequence shown here is derived from an EMBL/GenBank/DDBJ whole genome shotgun (WGS) entry which is preliminary data.</text>
</comment>
<evidence type="ECO:0000256" key="11">
    <source>
        <dbReference type="SAM" id="Phobius"/>
    </source>
</evidence>
<evidence type="ECO:0000256" key="6">
    <source>
        <dbReference type="ARBA" id="ARBA00022692"/>
    </source>
</evidence>
<feature type="signal peptide" evidence="12">
    <location>
        <begin position="1"/>
        <end position="18"/>
    </location>
</feature>
<evidence type="ECO:0000256" key="1">
    <source>
        <dbReference type="ARBA" id="ARBA00004167"/>
    </source>
</evidence>
<dbReference type="AlphaFoldDB" id="A0AA36CAG0"/>
<comment type="similarity">
    <text evidence="2">Belongs to the UDP-glycosyltransferase family.</text>
</comment>
<feature type="chain" id="PRO_5041588942" description="glucuronosyltransferase" evidence="12">
    <location>
        <begin position="19"/>
        <end position="535"/>
    </location>
</feature>
<sequence length="535" mass="59658">MRNAFLLLLAAIFHASASYRILIYGTTIGYSHVRFHAKLADVLVDAGHTVVILLSELNPNIKLGDTKAEVITVPASEETTAIQAAGEKGTLVGFWTSDINDLSGTLPMFQEISNMATTQCTKTLAFAGLLERLQHYKFDVALSETWDLCGFGLFQQLGIEKYAITMTNHLEEGAAAILGVPNAPSWVPGVVMGHGEEMSFMERVENLRANYYSTKVYDLLIDDMQSLFDLKYGSFASFRDLLSNTSLVFTNSDPLLDFPKPTLHKVIDLGGITVADVTRNLTSEWERILSRRARTVLVSFGTVAKAHALPDDYKTGMMEAFDEFPDVTFVVKHEKPDDDWKNDQGNIQLTKWMPQSEMLADDRVAAIMTHCGIASMYEAAARGVPMIAVPLFHDQIRNARLIERAGTSVRFNKLQLNDKEALAQVIRDVLDNKKYKKRAVEVAAMLDDRPFSPETLFTKNVEFLAAHGPLRNLEPFSKEMGWLAYYNADIILVAIGSVLFVLVGLAICVCLACVFIQHRRSEYGRCADDDYFLHS</sequence>